<reference evidence="13 14" key="1">
    <citation type="submission" date="2020-08" db="EMBL/GenBank/DDBJ databases">
        <title>Genomic Encyclopedia of Type Strains, Phase IV (KMG-V): Genome sequencing to study the core and pangenomes of soil and plant-associated prokaryotes.</title>
        <authorList>
            <person name="Whitman W."/>
        </authorList>
    </citation>
    <scope>NUCLEOTIDE SEQUENCE [LARGE SCALE GENOMIC DNA]</scope>
    <source>
        <strain evidence="13 14">SEMIA 4013</strain>
    </source>
</reference>
<keyword evidence="7" id="KW-0406">Ion transport</keyword>
<feature type="compositionally biased region" description="Basic and acidic residues" evidence="11">
    <location>
        <begin position="14"/>
        <end position="27"/>
    </location>
</feature>
<keyword evidence="10" id="KW-0998">Cell outer membrane</keyword>
<keyword evidence="3" id="KW-0813">Transport</keyword>
<keyword evidence="8" id="KW-0626">Porin</keyword>
<evidence type="ECO:0000256" key="1">
    <source>
        <dbReference type="ARBA" id="ARBA00004571"/>
    </source>
</evidence>
<dbReference type="GO" id="GO:0006811">
    <property type="term" value="P:monoatomic ion transport"/>
    <property type="evidence" value="ECO:0007669"/>
    <property type="project" value="UniProtKB-KW"/>
</dbReference>
<accession>A0AAW3UYY9</accession>
<dbReference type="Gene3D" id="2.40.160.10">
    <property type="entry name" value="Porin"/>
    <property type="match status" value="1"/>
</dbReference>
<dbReference type="InterPro" id="IPR050298">
    <property type="entry name" value="Gram-neg_bact_OMP"/>
</dbReference>
<evidence type="ECO:0000256" key="8">
    <source>
        <dbReference type="ARBA" id="ARBA00023114"/>
    </source>
</evidence>
<evidence type="ECO:0000256" key="10">
    <source>
        <dbReference type="ARBA" id="ARBA00023237"/>
    </source>
</evidence>
<evidence type="ECO:0000256" key="5">
    <source>
        <dbReference type="ARBA" id="ARBA00022692"/>
    </source>
</evidence>
<comment type="subunit">
    <text evidence="2">Homotrimer.</text>
</comment>
<dbReference type="InterPro" id="IPR033900">
    <property type="entry name" value="Gram_neg_porin_domain"/>
</dbReference>
<evidence type="ECO:0000256" key="6">
    <source>
        <dbReference type="ARBA" id="ARBA00022729"/>
    </source>
</evidence>
<keyword evidence="6" id="KW-0732">Signal</keyword>
<proteinExistence type="predicted"/>
<evidence type="ECO:0000259" key="12">
    <source>
        <dbReference type="Pfam" id="PF13609"/>
    </source>
</evidence>
<dbReference type="GO" id="GO:0009279">
    <property type="term" value="C:cell outer membrane"/>
    <property type="evidence" value="ECO:0007669"/>
    <property type="project" value="UniProtKB-SubCell"/>
</dbReference>
<dbReference type="PANTHER" id="PTHR34501:SF9">
    <property type="entry name" value="MAJOR OUTER MEMBRANE PROTEIN P.IA"/>
    <property type="match status" value="1"/>
</dbReference>
<gene>
    <name evidence="13" type="ORF">GGD69_004236</name>
</gene>
<feature type="domain" description="Porin" evidence="12">
    <location>
        <begin position="40"/>
        <end position="351"/>
    </location>
</feature>
<evidence type="ECO:0000313" key="13">
    <source>
        <dbReference type="EMBL" id="MBB6203358.1"/>
    </source>
</evidence>
<dbReference type="AlphaFoldDB" id="A0AAW3UYY9"/>
<evidence type="ECO:0000256" key="9">
    <source>
        <dbReference type="ARBA" id="ARBA00023136"/>
    </source>
</evidence>
<dbReference type="Pfam" id="PF13609">
    <property type="entry name" value="Porin_4"/>
    <property type="match status" value="1"/>
</dbReference>
<dbReference type="Proteomes" id="UP000518681">
    <property type="component" value="Unassembled WGS sequence"/>
</dbReference>
<comment type="caution">
    <text evidence="13">The sequence shown here is derived from an EMBL/GenBank/DDBJ whole genome shotgun (WGS) entry which is preliminary data.</text>
</comment>
<organism evidence="13 14">
    <name type="scientific">Paraburkholderia fungorum</name>
    <dbReference type="NCBI Taxonomy" id="134537"/>
    <lineage>
        <taxon>Bacteria</taxon>
        <taxon>Pseudomonadati</taxon>
        <taxon>Pseudomonadota</taxon>
        <taxon>Betaproteobacteria</taxon>
        <taxon>Burkholderiales</taxon>
        <taxon>Burkholderiaceae</taxon>
        <taxon>Paraburkholderia</taxon>
    </lineage>
</organism>
<feature type="region of interest" description="Disordered" evidence="11">
    <location>
        <begin position="1"/>
        <end position="27"/>
    </location>
</feature>
<name>A0AAW3UYY9_9BURK</name>
<evidence type="ECO:0000313" key="14">
    <source>
        <dbReference type="Proteomes" id="UP000518681"/>
    </source>
</evidence>
<dbReference type="EMBL" id="JACIIK010000007">
    <property type="protein sequence ID" value="MBB6203358.1"/>
    <property type="molecule type" value="Genomic_DNA"/>
</dbReference>
<keyword evidence="5" id="KW-0812">Transmembrane</keyword>
<dbReference type="GO" id="GO:0015288">
    <property type="term" value="F:porin activity"/>
    <property type="evidence" value="ECO:0007669"/>
    <property type="project" value="UniProtKB-KW"/>
</dbReference>
<dbReference type="CDD" id="cd00342">
    <property type="entry name" value="gram_neg_porins"/>
    <property type="match status" value="1"/>
</dbReference>
<dbReference type="SUPFAM" id="SSF56935">
    <property type="entry name" value="Porins"/>
    <property type="match status" value="1"/>
</dbReference>
<evidence type="ECO:0000256" key="2">
    <source>
        <dbReference type="ARBA" id="ARBA00011233"/>
    </source>
</evidence>
<evidence type="ECO:0000256" key="7">
    <source>
        <dbReference type="ARBA" id="ARBA00023065"/>
    </source>
</evidence>
<dbReference type="PANTHER" id="PTHR34501">
    <property type="entry name" value="PROTEIN YDDL-RELATED"/>
    <property type="match status" value="1"/>
</dbReference>
<sequence>MAANRAVRQARVRRTSEHSQAMKEKNMGRDVRGRWSKGLAALSLWVTVGAAHAQSSVSLYGLADAFAGVVRMPGAAGNAWEVGSGGLSTSYWGMSGAEDLGGGLKAIFTLESFYRISGGQSGAYDGQSFFGRRAFVGLSGQFGQLTLGRNDSLLFVSTLLFNPFGNSFVFSPMVVHTFLGSAMGAASVQSDTAIDDSIVYQTPEVGGLTGSVLYSNAGIAGHAGQANYSANVLYFAGPFSATAAVQSLHTGSLFLNGATEQTAWLAGAAYRLQAVKLYLQYERVTNNDDLTDDTVQVGASAQVGTGSILVSWAGTLRRPAQGTDIRWSTVVLGYDYPLSKRTDVYAACRYDTMTRVSSGNSLGAGIRMKF</sequence>
<evidence type="ECO:0000256" key="11">
    <source>
        <dbReference type="SAM" id="MobiDB-lite"/>
    </source>
</evidence>
<keyword evidence="4" id="KW-1134">Transmembrane beta strand</keyword>
<keyword evidence="9" id="KW-0472">Membrane</keyword>
<evidence type="ECO:0000256" key="3">
    <source>
        <dbReference type="ARBA" id="ARBA00022448"/>
    </source>
</evidence>
<comment type="subcellular location">
    <subcellularLocation>
        <location evidence="1">Cell outer membrane</location>
        <topology evidence="1">Multi-pass membrane protein</topology>
    </subcellularLocation>
</comment>
<protein>
    <submittedName>
        <fullName evidence="13">Porin</fullName>
    </submittedName>
</protein>
<dbReference type="GO" id="GO:0046930">
    <property type="term" value="C:pore complex"/>
    <property type="evidence" value="ECO:0007669"/>
    <property type="project" value="UniProtKB-KW"/>
</dbReference>
<dbReference type="InterPro" id="IPR023614">
    <property type="entry name" value="Porin_dom_sf"/>
</dbReference>
<evidence type="ECO:0000256" key="4">
    <source>
        <dbReference type="ARBA" id="ARBA00022452"/>
    </source>
</evidence>